<name>A0A060H2H5_XYLFS</name>
<protein>
    <submittedName>
        <fullName evidence="1">Tail protein</fullName>
    </submittedName>
</protein>
<sequence length="189" mass="21009">MVALMNEPLHSLLPPTATPLMRTLEQVMARMADIPIPFKQLWDPHTCPEPLLPWLAWSLSVDTWRSTWPVHIKRARIAAAIEIQRCKGSVKSVRDVVRSFGGDVLITEWWQQNPPAAPHTFTLLLTLSGQSGSQSTAEFVADVITEVIRTKPVRSHFSFTQGVHTIGQIGLLGGAQITAYRRVQLTQAA</sequence>
<evidence type="ECO:0000313" key="4">
    <source>
        <dbReference type="Proteomes" id="UP000027215"/>
    </source>
</evidence>
<evidence type="ECO:0000313" key="3">
    <source>
        <dbReference type="EMBL" id="AIC09969.1"/>
    </source>
</evidence>
<dbReference type="KEGG" id="xfs:D934_06395"/>
<dbReference type="InterPro" id="IPR006521">
    <property type="entry name" value="Tail_protein_I"/>
</dbReference>
<dbReference type="AlphaFoldDB" id="A0A060H2H5"/>
<dbReference type="EMBL" id="CP006696">
    <property type="protein sequence ID" value="AIC09805.1"/>
    <property type="molecule type" value="Genomic_DNA"/>
</dbReference>
<organism evidence="1 4">
    <name type="scientific">Xylella fastidiosa subsp. sandyi Ann-1</name>
    <dbReference type="NCBI Taxonomy" id="155920"/>
    <lineage>
        <taxon>Bacteria</taxon>
        <taxon>Pseudomonadati</taxon>
        <taxon>Pseudomonadota</taxon>
        <taxon>Gammaproteobacteria</taxon>
        <taxon>Lysobacterales</taxon>
        <taxon>Lysobacteraceae</taxon>
        <taxon>Xylella</taxon>
    </lineage>
</organism>
<dbReference type="EMBL" id="CP006696">
    <property type="protein sequence ID" value="AIC09969.1"/>
    <property type="molecule type" value="Genomic_DNA"/>
</dbReference>
<dbReference type="KEGG" id="xfs:D934_02935"/>
<gene>
    <name evidence="1" type="ORF">D934_02935</name>
    <name evidence="2" type="ORF">D934_05100</name>
    <name evidence="3" type="ORF">D934_06395</name>
</gene>
<dbReference type="KEGG" id="xfs:D934_05100"/>
<accession>A0A060H2H5</accession>
<evidence type="ECO:0000313" key="2">
    <source>
        <dbReference type="EMBL" id="AIC09805.1"/>
    </source>
</evidence>
<evidence type="ECO:0000313" key="1">
    <source>
        <dbReference type="EMBL" id="AIC09500.1"/>
    </source>
</evidence>
<dbReference type="Pfam" id="PF09684">
    <property type="entry name" value="Tail_P2_I"/>
    <property type="match status" value="1"/>
</dbReference>
<dbReference type="HOGENOM" id="CLU_086293_2_1_6"/>
<dbReference type="PATRIC" id="fig|155920.8.peg.1219"/>
<dbReference type="EMBL" id="CP006696">
    <property type="protein sequence ID" value="AIC09500.1"/>
    <property type="molecule type" value="Genomic_DNA"/>
</dbReference>
<dbReference type="NCBIfam" id="TIGR01634">
    <property type="entry name" value="tail_P2_I"/>
    <property type="match status" value="1"/>
</dbReference>
<reference evidence="1 4" key="1">
    <citation type="submission" date="2013-08" db="EMBL/GenBank/DDBJ databases">
        <authorList>
            <person name="Stouthamer R."/>
            <person name="Nunney L."/>
        </authorList>
    </citation>
    <scope>NUCLEOTIDE SEQUENCE [LARGE SCALE GENOMIC DNA]</scope>
    <source>
        <strain evidence="1">Ann-1</strain>
        <strain evidence="4">ann-1</strain>
    </source>
</reference>
<proteinExistence type="predicted"/>
<dbReference type="Proteomes" id="UP000027215">
    <property type="component" value="Chromosome"/>
</dbReference>